<keyword evidence="4" id="KW-1185">Reference proteome</keyword>
<feature type="transmembrane region" description="Helical" evidence="1">
    <location>
        <begin position="280"/>
        <end position="299"/>
    </location>
</feature>
<feature type="transmembrane region" description="Helical" evidence="1">
    <location>
        <begin position="253"/>
        <end position="274"/>
    </location>
</feature>
<name>A0A844QEW4_9HYPH</name>
<keyword evidence="1" id="KW-0472">Membrane</keyword>
<dbReference type="AlphaFoldDB" id="A0A844QEW4"/>
<feature type="transmembrane region" description="Helical" evidence="1">
    <location>
        <begin position="41"/>
        <end position="64"/>
    </location>
</feature>
<accession>A0A844QEW4</accession>
<dbReference type="Pfam" id="PF09925">
    <property type="entry name" value="DUF2157"/>
    <property type="match status" value="1"/>
</dbReference>
<protein>
    <submittedName>
        <fullName evidence="3">DUF2157 domain-containing protein</fullName>
    </submittedName>
</protein>
<dbReference type="Proteomes" id="UP000463224">
    <property type="component" value="Unassembled WGS sequence"/>
</dbReference>
<feature type="transmembrane region" description="Helical" evidence="1">
    <location>
        <begin position="224"/>
        <end position="241"/>
    </location>
</feature>
<organism evidence="3 4">
    <name type="scientific">Nitratireductor arenosus</name>
    <dbReference type="NCBI Taxonomy" id="2682096"/>
    <lineage>
        <taxon>Bacteria</taxon>
        <taxon>Pseudomonadati</taxon>
        <taxon>Pseudomonadota</taxon>
        <taxon>Alphaproteobacteria</taxon>
        <taxon>Hyphomicrobiales</taxon>
        <taxon>Phyllobacteriaceae</taxon>
        <taxon>Nitratireductor</taxon>
    </lineage>
</organism>
<feature type="transmembrane region" description="Helical" evidence="1">
    <location>
        <begin position="133"/>
        <end position="166"/>
    </location>
</feature>
<feature type="domain" description="DUF2157" evidence="2">
    <location>
        <begin position="13"/>
        <end position="153"/>
    </location>
</feature>
<reference evidence="3 4" key="1">
    <citation type="submission" date="2019-12" db="EMBL/GenBank/DDBJ databases">
        <title>Nitratireductor arenosus sp. nov., Isolated from sea sand, Jeju island, South Korea.</title>
        <authorList>
            <person name="Kim W."/>
        </authorList>
    </citation>
    <scope>NUCLEOTIDE SEQUENCE [LARGE SCALE GENOMIC DNA]</scope>
    <source>
        <strain evidence="3 4">CAU 1489</strain>
    </source>
</reference>
<evidence type="ECO:0000313" key="4">
    <source>
        <dbReference type="Proteomes" id="UP000463224"/>
    </source>
</evidence>
<feature type="transmembrane region" description="Helical" evidence="1">
    <location>
        <begin position="105"/>
        <end position="126"/>
    </location>
</feature>
<feature type="transmembrane region" description="Helical" evidence="1">
    <location>
        <begin position="178"/>
        <end position="196"/>
    </location>
</feature>
<feature type="transmembrane region" description="Helical" evidence="1">
    <location>
        <begin position="331"/>
        <end position="352"/>
    </location>
</feature>
<evidence type="ECO:0000313" key="3">
    <source>
        <dbReference type="EMBL" id="MVA97587.1"/>
    </source>
</evidence>
<proteinExistence type="predicted"/>
<dbReference type="InterPro" id="IPR018677">
    <property type="entry name" value="DUF2157"/>
</dbReference>
<gene>
    <name evidence="3" type="ORF">GN330_10050</name>
</gene>
<sequence length="369" mass="38556">MASYAAKLKTDIERWRAEGLVDAATARRLLDDVTLTSRDGISFGAVVAMLAALLLGAAILIFVAANWEALPRLARVGMLFAVILAGYLGGAGLHARGQNGAGEAAYMVAAAAFGGSIALIGQMYHLSGDEAAALLTWCVGVGLAAILLRSPALTAAAVALSVAWLWTDSWDFWRDSPLPWQWLVLATALWVVSLWTASRPARHLLLLALVGYVCLIYLRTELLAVPVVLAVVSAMFLAATGAREAASERMLRLGGGAAVHGLIGFATAMMLIQAEIFDEPAFMLAALATFGGSVAALMVAGRESRVLRWCAYALFTLELGVVYVATVGTMLGTAGFLLAAGLILAAMAAVIIRLEKRLLASASGRGAPS</sequence>
<feature type="transmembrane region" description="Helical" evidence="1">
    <location>
        <begin position="76"/>
        <end position="93"/>
    </location>
</feature>
<feature type="transmembrane region" description="Helical" evidence="1">
    <location>
        <begin position="306"/>
        <end position="325"/>
    </location>
</feature>
<evidence type="ECO:0000256" key="1">
    <source>
        <dbReference type="SAM" id="Phobius"/>
    </source>
</evidence>
<evidence type="ECO:0000259" key="2">
    <source>
        <dbReference type="Pfam" id="PF09925"/>
    </source>
</evidence>
<dbReference type="RefSeq" id="WP_156712530.1">
    <property type="nucleotide sequence ID" value="NZ_WPHG01000002.1"/>
</dbReference>
<keyword evidence="1" id="KW-0812">Transmembrane</keyword>
<dbReference type="EMBL" id="WPHG01000002">
    <property type="protein sequence ID" value="MVA97587.1"/>
    <property type="molecule type" value="Genomic_DNA"/>
</dbReference>
<keyword evidence="1" id="KW-1133">Transmembrane helix</keyword>
<comment type="caution">
    <text evidence="3">The sequence shown here is derived from an EMBL/GenBank/DDBJ whole genome shotgun (WGS) entry which is preliminary data.</text>
</comment>